<keyword evidence="3" id="KW-1185">Reference proteome</keyword>
<keyword evidence="2" id="KW-0560">Oxidoreductase</keyword>
<gene>
    <name evidence="2" type="ORF">SAMN05421753_105160</name>
</gene>
<dbReference type="InterPro" id="IPR004360">
    <property type="entry name" value="Glyas_Fos-R_dOase_dom"/>
</dbReference>
<dbReference type="Gene3D" id="3.10.180.10">
    <property type="entry name" value="2,3-Dihydroxybiphenyl 1,2-Dioxygenase, domain 1"/>
    <property type="match status" value="1"/>
</dbReference>
<dbReference type="RefSeq" id="WP_092049093.1">
    <property type="nucleotide sequence ID" value="NZ_FOQD01000005.1"/>
</dbReference>
<dbReference type="AlphaFoldDB" id="A0A1I3FB47"/>
<name>A0A1I3FB47_9PLAN</name>
<dbReference type="SUPFAM" id="SSF54593">
    <property type="entry name" value="Glyoxalase/Bleomycin resistance protein/Dihydroxybiphenyl dioxygenase"/>
    <property type="match status" value="1"/>
</dbReference>
<dbReference type="InterPro" id="IPR037523">
    <property type="entry name" value="VOC_core"/>
</dbReference>
<evidence type="ECO:0000313" key="3">
    <source>
        <dbReference type="Proteomes" id="UP000199518"/>
    </source>
</evidence>
<evidence type="ECO:0000313" key="2">
    <source>
        <dbReference type="EMBL" id="SFI08458.1"/>
    </source>
</evidence>
<dbReference type="EMBL" id="FOQD01000005">
    <property type="protein sequence ID" value="SFI08458.1"/>
    <property type="molecule type" value="Genomic_DNA"/>
</dbReference>
<dbReference type="OrthoDB" id="9812656at2"/>
<reference evidence="3" key="1">
    <citation type="submission" date="2016-10" db="EMBL/GenBank/DDBJ databases">
        <authorList>
            <person name="Varghese N."/>
            <person name="Submissions S."/>
        </authorList>
    </citation>
    <scope>NUCLEOTIDE SEQUENCE [LARGE SCALE GENOMIC DNA]</scope>
    <source>
        <strain evidence="3">DSM 26348</strain>
    </source>
</reference>
<keyword evidence="2" id="KW-0223">Dioxygenase</keyword>
<sequence length="126" mass="13867">MRLHELILYVSDMPRQVAFYRDLLGLRLLEPLDITDFSGQYWVVFDAGGCFLALHGGGNCEFGEDAPKFVFLVADIEAERRRLSALGVPVSEIRSPATGVLVCDARDPEGNSFSLEQVPPRAAISP</sequence>
<dbReference type="PROSITE" id="PS51819">
    <property type="entry name" value="VOC"/>
    <property type="match status" value="1"/>
</dbReference>
<protein>
    <submittedName>
        <fullName evidence="2">Catechol 2,3-dioxygenase</fullName>
    </submittedName>
</protein>
<dbReference type="Proteomes" id="UP000199518">
    <property type="component" value="Unassembled WGS sequence"/>
</dbReference>
<feature type="domain" description="VOC" evidence="1">
    <location>
        <begin position="2"/>
        <end position="118"/>
    </location>
</feature>
<proteinExistence type="predicted"/>
<evidence type="ECO:0000259" key="1">
    <source>
        <dbReference type="PROSITE" id="PS51819"/>
    </source>
</evidence>
<dbReference type="STRING" id="1576369.SAMN05421753_105160"/>
<organism evidence="2 3">
    <name type="scientific">Planctomicrobium piriforme</name>
    <dbReference type="NCBI Taxonomy" id="1576369"/>
    <lineage>
        <taxon>Bacteria</taxon>
        <taxon>Pseudomonadati</taxon>
        <taxon>Planctomycetota</taxon>
        <taxon>Planctomycetia</taxon>
        <taxon>Planctomycetales</taxon>
        <taxon>Planctomycetaceae</taxon>
        <taxon>Planctomicrobium</taxon>
    </lineage>
</organism>
<dbReference type="Pfam" id="PF00903">
    <property type="entry name" value="Glyoxalase"/>
    <property type="match status" value="1"/>
</dbReference>
<dbReference type="InterPro" id="IPR029068">
    <property type="entry name" value="Glyas_Bleomycin-R_OHBP_Dase"/>
</dbReference>
<accession>A0A1I3FB47</accession>
<dbReference type="GO" id="GO:0051213">
    <property type="term" value="F:dioxygenase activity"/>
    <property type="evidence" value="ECO:0007669"/>
    <property type="project" value="UniProtKB-KW"/>
</dbReference>